<sequence>MDAGLLSLFLAALLAATILPFSSEALLAGMVLKGSFAPWHLWVAATVGNVLGALINWYLARFCLKFQDRRWFPIDAETLRKGGERFRVWGEWSLLLSWVPVIGDPLTFAAGVLGVPIWRFLFWVSLGKGGRYYLVLTLL</sequence>
<evidence type="ECO:0000256" key="1">
    <source>
        <dbReference type="SAM" id="Phobius"/>
    </source>
</evidence>
<dbReference type="PANTHER" id="PTHR42709">
    <property type="entry name" value="ALKALINE PHOSPHATASE LIKE PROTEIN"/>
    <property type="match status" value="1"/>
</dbReference>
<evidence type="ECO:0000313" key="3">
    <source>
        <dbReference type="EMBL" id="GAB0057289.1"/>
    </source>
</evidence>
<dbReference type="RefSeq" id="WP_420904988.1">
    <property type="nucleotide sequence ID" value="NZ_BAAFGK010000004.1"/>
</dbReference>
<gene>
    <name evidence="3" type="primary">yqaA</name>
    <name evidence="3" type="ORF">SIID45300_01613</name>
</gene>
<protein>
    <submittedName>
        <fullName evidence="3">Inner membrane protein YqaA</fullName>
    </submittedName>
</protein>
<keyword evidence="1" id="KW-0472">Membrane</keyword>
<name>A0ABQ0C8S1_9PROT</name>
<keyword evidence="1" id="KW-0812">Transmembrane</keyword>
<comment type="caution">
    <text evidence="3">The sequence shown here is derived from an EMBL/GenBank/DDBJ whole genome shotgun (WGS) entry which is preliminary data.</text>
</comment>
<dbReference type="Proteomes" id="UP001628193">
    <property type="component" value="Unassembled WGS sequence"/>
</dbReference>
<dbReference type="InterPro" id="IPR032816">
    <property type="entry name" value="VTT_dom"/>
</dbReference>
<evidence type="ECO:0000313" key="4">
    <source>
        <dbReference type="Proteomes" id="UP001628193"/>
    </source>
</evidence>
<keyword evidence="1" id="KW-1133">Transmembrane helix</keyword>
<feature type="transmembrane region" description="Helical" evidence="1">
    <location>
        <begin position="95"/>
        <end position="118"/>
    </location>
</feature>
<dbReference type="EMBL" id="BAAFGK010000004">
    <property type="protein sequence ID" value="GAB0057289.1"/>
    <property type="molecule type" value="Genomic_DNA"/>
</dbReference>
<feature type="domain" description="VTT" evidence="2">
    <location>
        <begin position="25"/>
        <end position="136"/>
    </location>
</feature>
<organism evidence="3 4">
    <name type="scientific">Candidatus Magnetaquiglobus chichijimensis</name>
    <dbReference type="NCBI Taxonomy" id="3141448"/>
    <lineage>
        <taxon>Bacteria</taxon>
        <taxon>Pseudomonadati</taxon>
        <taxon>Pseudomonadota</taxon>
        <taxon>Magnetococcia</taxon>
        <taxon>Magnetococcales</taxon>
        <taxon>Candidatus Magnetaquicoccaceae</taxon>
        <taxon>Candidatus Magnetaquiglobus</taxon>
    </lineage>
</organism>
<keyword evidence="4" id="KW-1185">Reference proteome</keyword>
<dbReference type="Pfam" id="PF09335">
    <property type="entry name" value="VTT_dom"/>
    <property type="match status" value="1"/>
</dbReference>
<proteinExistence type="predicted"/>
<reference evidence="3 4" key="2">
    <citation type="submission" date="2024-09" db="EMBL/GenBank/DDBJ databases">
        <title>Draft genome sequence of Candidatus Magnetaquicoccaceae bacterium FCR-1.</title>
        <authorList>
            <person name="Shimoshige H."/>
            <person name="Shimamura S."/>
            <person name="Taoka A."/>
            <person name="Kobayashi H."/>
            <person name="Maekawa T."/>
        </authorList>
    </citation>
    <scope>NUCLEOTIDE SEQUENCE [LARGE SCALE GENOMIC DNA]</scope>
    <source>
        <strain evidence="3 4">FCR-1</strain>
    </source>
</reference>
<dbReference type="InterPro" id="IPR051311">
    <property type="entry name" value="DedA_domain"/>
</dbReference>
<accession>A0ABQ0C8S1</accession>
<dbReference type="PANTHER" id="PTHR42709:SF4">
    <property type="entry name" value="INNER MEMBRANE PROTEIN YQAA"/>
    <property type="match status" value="1"/>
</dbReference>
<evidence type="ECO:0000259" key="2">
    <source>
        <dbReference type="Pfam" id="PF09335"/>
    </source>
</evidence>
<reference evidence="3 4" key="1">
    <citation type="submission" date="2024-05" db="EMBL/GenBank/DDBJ databases">
        <authorList>
            <consortium name="Candidatus Magnetaquicoccaceae bacterium FCR-1 genome sequencing consortium"/>
            <person name="Shimoshige H."/>
            <person name="Shimamura S."/>
            <person name="Taoka A."/>
            <person name="Kobayashi H."/>
            <person name="Maekawa T."/>
        </authorList>
    </citation>
    <scope>NUCLEOTIDE SEQUENCE [LARGE SCALE GENOMIC DNA]</scope>
    <source>
        <strain evidence="3 4">FCR-1</strain>
    </source>
</reference>
<feature type="transmembrane region" description="Helical" evidence="1">
    <location>
        <begin position="41"/>
        <end position="60"/>
    </location>
</feature>